<keyword evidence="4" id="KW-1185">Reference proteome</keyword>
<dbReference type="Gene3D" id="3.40.630.30">
    <property type="match status" value="1"/>
</dbReference>
<proteinExistence type="predicted"/>
<dbReference type="GO" id="GO:0016747">
    <property type="term" value="F:acyltransferase activity, transferring groups other than amino-acyl groups"/>
    <property type="evidence" value="ECO:0007669"/>
    <property type="project" value="InterPro"/>
</dbReference>
<dbReference type="CDD" id="cd04301">
    <property type="entry name" value="NAT_SF"/>
    <property type="match status" value="1"/>
</dbReference>
<dbReference type="Pfam" id="PF00583">
    <property type="entry name" value="Acetyltransf_1"/>
    <property type="match status" value="1"/>
</dbReference>
<reference evidence="3 4" key="1">
    <citation type="submission" date="2018-05" db="EMBL/GenBank/DDBJ databases">
        <title>Draft genome sequence of Scytalidium lignicola DSM 105466, a ubiquitous saprotrophic fungus.</title>
        <authorList>
            <person name="Buettner E."/>
            <person name="Gebauer A.M."/>
            <person name="Hofrichter M."/>
            <person name="Liers C."/>
            <person name="Kellner H."/>
        </authorList>
    </citation>
    <scope>NUCLEOTIDE SEQUENCE [LARGE SCALE GENOMIC DNA]</scope>
    <source>
        <strain evidence="3 4">DSM 105466</strain>
    </source>
</reference>
<feature type="non-terminal residue" evidence="3">
    <location>
        <position position="1"/>
    </location>
</feature>
<dbReference type="OrthoDB" id="2832510at2759"/>
<comment type="caution">
    <text evidence="3">The sequence shown here is derived from an EMBL/GenBank/DDBJ whole genome shotgun (WGS) entry which is preliminary data.</text>
</comment>
<evidence type="ECO:0000256" key="1">
    <source>
        <dbReference type="SAM" id="SignalP"/>
    </source>
</evidence>
<evidence type="ECO:0000313" key="3">
    <source>
        <dbReference type="EMBL" id="RFU28351.1"/>
    </source>
</evidence>
<dbReference type="Proteomes" id="UP000258309">
    <property type="component" value="Unassembled WGS sequence"/>
</dbReference>
<dbReference type="STRING" id="5539.A0A3E2H4X1"/>
<gene>
    <name evidence="3" type="ORF">B7463_g7994</name>
</gene>
<accession>A0A3E2H4X1</accession>
<dbReference type="InterPro" id="IPR000182">
    <property type="entry name" value="GNAT_dom"/>
</dbReference>
<evidence type="ECO:0000259" key="2">
    <source>
        <dbReference type="PROSITE" id="PS51186"/>
    </source>
</evidence>
<dbReference type="SUPFAM" id="SSF55729">
    <property type="entry name" value="Acyl-CoA N-acyltransferases (Nat)"/>
    <property type="match status" value="1"/>
</dbReference>
<feature type="non-terminal residue" evidence="3">
    <location>
        <position position="157"/>
    </location>
</feature>
<feature type="domain" description="N-acetyltransferase" evidence="2">
    <location>
        <begin position="1"/>
        <end position="152"/>
    </location>
</feature>
<keyword evidence="1" id="KW-0732">Signal</keyword>
<dbReference type="AlphaFoldDB" id="A0A3E2H4X1"/>
<dbReference type="InterPro" id="IPR052523">
    <property type="entry name" value="Trichothecene_AcTrans"/>
</dbReference>
<sequence length="157" mass="17918">MVAFMTWSALFMLTKAEKEERAKAEEAQKAEYETSEDARVAKYPAGANFDCGDAIFGGLKDMKKRWYKEYEYYAVHLLVTDPIYQKKGLGTLLLKEAFDRADTEGKRAYLEAMEAGHNLYLRLGWADVDLLEVDVGKWGGEGKAPYWVMVREPQRTG</sequence>
<dbReference type="InterPro" id="IPR016181">
    <property type="entry name" value="Acyl_CoA_acyltransferase"/>
</dbReference>
<dbReference type="PANTHER" id="PTHR42791:SF2">
    <property type="entry name" value="N-ACETYLTRANSFERASE DOMAIN-CONTAINING PROTEIN"/>
    <property type="match status" value="1"/>
</dbReference>
<name>A0A3E2H4X1_SCYLI</name>
<dbReference type="EMBL" id="NCSJ02000167">
    <property type="protein sequence ID" value="RFU28351.1"/>
    <property type="molecule type" value="Genomic_DNA"/>
</dbReference>
<evidence type="ECO:0000313" key="4">
    <source>
        <dbReference type="Proteomes" id="UP000258309"/>
    </source>
</evidence>
<feature type="chain" id="PRO_5017721222" description="N-acetyltransferase domain-containing protein" evidence="1">
    <location>
        <begin position="17"/>
        <end position="157"/>
    </location>
</feature>
<dbReference type="PANTHER" id="PTHR42791">
    <property type="entry name" value="GNAT FAMILY ACETYLTRANSFERASE"/>
    <property type="match status" value="1"/>
</dbReference>
<feature type="signal peptide" evidence="1">
    <location>
        <begin position="1"/>
        <end position="16"/>
    </location>
</feature>
<dbReference type="PROSITE" id="PS51186">
    <property type="entry name" value="GNAT"/>
    <property type="match status" value="1"/>
</dbReference>
<protein>
    <recommendedName>
        <fullName evidence="2">N-acetyltransferase domain-containing protein</fullName>
    </recommendedName>
</protein>
<organism evidence="3 4">
    <name type="scientific">Scytalidium lignicola</name>
    <name type="common">Hyphomycete</name>
    <dbReference type="NCBI Taxonomy" id="5539"/>
    <lineage>
        <taxon>Eukaryota</taxon>
        <taxon>Fungi</taxon>
        <taxon>Dikarya</taxon>
        <taxon>Ascomycota</taxon>
        <taxon>Pezizomycotina</taxon>
        <taxon>Leotiomycetes</taxon>
        <taxon>Leotiomycetes incertae sedis</taxon>
        <taxon>Scytalidium</taxon>
    </lineage>
</organism>